<sequence>MAKLCLILGDQLSLDTSSLQKIDRNKDWVLMAEVREEASYVKHHKKKIAFIFSAMRHFAEKLKSAGYQVNYVEYQDKHNKGSLFEQLKVFASSHALDEIVIAHPAEYRLWEAVTKWEKRLKIKVTITEDLRFVADNGEFKRWAKGRKQLRMEYFYREMRKKYNVLIEKEGKGAQPTAGKWNYDSENRQALPKNTSIPLPTQFAPDDITQGVIDLVATEFSHHFGELANFHYAVDREQALLVLNEFIDERLPRFGQYQDAMSQNEPWLYHSHLGLYINTGLLSPMEVIRAAEQAYEDNKAPLNSVEGFIRQILGWREYVRGFYWYLMPDYKDENYFHATRTLPSFFWSAKTDMNCLAQCISDTKANAYAHHIQRLMVIGNFALLTGLSPEAVNEWYLLVYADAYEWVELPNVSGMVLFADGGKLASKPYAASGAYINKMSNYCQHCSYSVKHKTGSQACPFNYLYWHFLIKHKDKLSNNPRMAMIYRTLQKMDEKHVQTMLDDADIFLAKLDNNEEV</sequence>
<accession>A0ABV7FQX2</accession>
<organism evidence="1 2">
    <name type="scientific">Agaribacter flavus</name>
    <dbReference type="NCBI Taxonomy" id="1902781"/>
    <lineage>
        <taxon>Bacteria</taxon>
        <taxon>Pseudomonadati</taxon>
        <taxon>Pseudomonadota</taxon>
        <taxon>Gammaproteobacteria</taxon>
        <taxon>Alteromonadales</taxon>
        <taxon>Alteromonadaceae</taxon>
        <taxon>Agaribacter</taxon>
    </lineage>
</organism>
<dbReference type="PANTHER" id="PTHR38657">
    <property type="entry name" value="SLR1343 PROTEIN"/>
    <property type="match status" value="1"/>
</dbReference>
<gene>
    <name evidence="1" type="ORF">ACFOHL_08645</name>
</gene>
<dbReference type="InterPro" id="IPR014729">
    <property type="entry name" value="Rossmann-like_a/b/a_fold"/>
</dbReference>
<comment type="caution">
    <text evidence="1">The sequence shown here is derived from an EMBL/GenBank/DDBJ whole genome shotgun (WGS) entry which is preliminary data.</text>
</comment>
<dbReference type="Gene3D" id="1.25.40.80">
    <property type="match status" value="1"/>
</dbReference>
<dbReference type="Gene3D" id="1.10.579.10">
    <property type="entry name" value="DNA Cyclobutane Dipyrimidine Photolyase, subunit A, domain 3"/>
    <property type="match status" value="1"/>
</dbReference>
<dbReference type="RefSeq" id="WP_376919823.1">
    <property type="nucleotide sequence ID" value="NZ_JBHRSW010000014.1"/>
</dbReference>
<evidence type="ECO:0000313" key="2">
    <source>
        <dbReference type="Proteomes" id="UP001595478"/>
    </source>
</evidence>
<evidence type="ECO:0000313" key="1">
    <source>
        <dbReference type="EMBL" id="MFC3121688.1"/>
    </source>
</evidence>
<dbReference type="Pfam" id="PF04244">
    <property type="entry name" value="DPRP"/>
    <property type="match status" value="1"/>
</dbReference>
<dbReference type="InterPro" id="IPR036134">
    <property type="entry name" value="Crypto/Photolyase_FAD-like_sf"/>
</dbReference>
<dbReference type="Gene3D" id="1.10.10.1710">
    <property type="entry name" value="Deoxyribodipyrimidine photolyase-related"/>
    <property type="match status" value="1"/>
</dbReference>
<reference evidence="2" key="1">
    <citation type="journal article" date="2019" name="Int. J. Syst. Evol. Microbiol.">
        <title>The Global Catalogue of Microorganisms (GCM) 10K type strain sequencing project: providing services to taxonomists for standard genome sequencing and annotation.</title>
        <authorList>
            <consortium name="The Broad Institute Genomics Platform"/>
            <consortium name="The Broad Institute Genome Sequencing Center for Infectious Disease"/>
            <person name="Wu L."/>
            <person name="Ma J."/>
        </authorList>
    </citation>
    <scope>NUCLEOTIDE SEQUENCE [LARGE SCALE GENOMIC DNA]</scope>
    <source>
        <strain evidence="2">KCTC 52473</strain>
    </source>
</reference>
<proteinExistence type="predicted"/>
<dbReference type="Proteomes" id="UP001595478">
    <property type="component" value="Unassembled WGS sequence"/>
</dbReference>
<protein>
    <submittedName>
        <fullName evidence="1">Cryptochrome/photolyase family protein</fullName>
    </submittedName>
</protein>
<dbReference type="EMBL" id="JBHRSW010000014">
    <property type="protein sequence ID" value="MFC3121688.1"/>
    <property type="molecule type" value="Genomic_DNA"/>
</dbReference>
<dbReference type="InterPro" id="IPR052551">
    <property type="entry name" value="UV-DNA_repair_photolyase"/>
</dbReference>
<dbReference type="InterPro" id="IPR007357">
    <property type="entry name" value="PhrB-like"/>
</dbReference>
<dbReference type="Gene3D" id="3.40.50.620">
    <property type="entry name" value="HUPs"/>
    <property type="match status" value="1"/>
</dbReference>
<dbReference type="PANTHER" id="PTHR38657:SF1">
    <property type="entry name" value="SLR1343 PROTEIN"/>
    <property type="match status" value="1"/>
</dbReference>
<dbReference type="SUPFAM" id="SSF48173">
    <property type="entry name" value="Cryptochrome/photolyase FAD-binding domain"/>
    <property type="match status" value="1"/>
</dbReference>
<name>A0ABV7FQX2_9ALTE</name>
<keyword evidence="2" id="KW-1185">Reference proteome</keyword>